<protein>
    <submittedName>
        <fullName evidence="1">Uncharacterized protein</fullName>
    </submittedName>
</protein>
<dbReference type="Proteomes" id="UP001341840">
    <property type="component" value="Unassembled WGS sequence"/>
</dbReference>
<gene>
    <name evidence="1" type="ORF">PIB30_060903</name>
</gene>
<evidence type="ECO:0000313" key="2">
    <source>
        <dbReference type="Proteomes" id="UP001341840"/>
    </source>
</evidence>
<feature type="non-terminal residue" evidence="1">
    <location>
        <position position="74"/>
    </location>
</feature>
<proteinExistence type="predicted"/>
<sequence length="74" mass="7626">MLGHTFRLTSSATATAMDADIGPLGIVARVSSASLDTLPPHLTCCPKPLLSLLLSSSLPPILAPLRSTCNALLD</sequence>
<accession>A0ABU6WLW0</accession>
<reference evidence="1 2" key="1">
    <citation type="journal article" date="2023" name="Plants (Basel)">
        <title>Bridging the Gap: Combining Genomics and Transcriptomics Approaches to Understand Stylosanthes scabra, an Orphan Legume from the Brazilian Caatinga.</title>
        <authorList>
            <person name="Ferreira-Neto J.R.C."/>
            <person name="da Silva M.D."/>
            <person name="Binneck E."/>
            <person name="de Melo N.F."/>
            <person name="da Silva R.H."/>
            <person name="de Melo A.L.T.M."/>
            <person name="Pandolfi V."/>
            <person name="Bustamante F.O."/>
            <person name="Brasileiro-Vidal A.C."/>
            <person name="Benko-Iseppon A.M."/>
        </authorList>
    </citation>
    <scope>NUCLEOTIDE SEQUENCE [LARGE SCALE GENOMIC DNA]</scope>
    <source>
        <tissue evidence="1">Leaves</tissue>
    </source>
</reference>
<name>A0ABU6WLW0_9FABA</name>
<dbReference type="EMBL" id="JASCZI010181787">
    <property type="protein sequence ID" value="MED6185846.1"/>
    <property type="molecule type" value="Genomic_DNA"/>
</dbReference>
<evidence type="ECO:0000313" key="1">
    <source>
        <dbReference type="EMBL" id="MED6185846.1"/>
    </source>
</evidence>
<comment type="caution">
    <text evidence="1">The sequence shown here is derived from an EMBL/GenBank/DDBJ whole genome shotgun (WGS) entry which is preliminary data.</text>
</comment>
<organism evidence="1 2">
    <name type="scientific">Stylosanthes scabra</name>
    <dbReference type="NCBI Taxonomy" id="79078"/>
    <lineage>
        <taxon>Eukaryota</taxon>
        <taxon>Viridiplantae</taxon>
        <taxon>Streptophyta</taxon>
        <taxon>Embryophyta</taxon>
        <taxon>Tracheophyta</taxon>
        <taxon>Spermatophyta</taxon>
        <taxon>Magnoliopsida</taxon>
        <taxon>eudicotyledons</taxon>
        <taxon>Gunneridae</taxon>
        <taxon>Pentapetalae</taxon>
        <taxon>rosids</taxon>
        <taxon>fabids</taxon>
        <taxon>Fabales</taxon>
        <taxon>Fabaceae</taxon>
        <taxon>Papilionoideae</taxon>
        <taxon>50 kb inversion clade</taxon>
        <taxon>dalbergioids sensu lato</taxon>
        <taxon>Dalbergieae</taxon>
        <taxon>Pterocarpus clade</taxon>
        <taxon>Stylosanthes</taxon>
    </lineage>
</organism>
<keyword evidence="2" id="KW-1185">Reference proteome</keyword>